<dbReference type="GO" id="GO:0006596">
    <property type="term" value="P:polyamine biosynthetic process"/>
    <property type="evidence" value="ECO:0007669"/>
    <property type="project" value="UniProtKB-KW"/>
</dbReference>
<dbReference type="Proteomes" id="UP000557392">
    <property type="component" value="Unassembled WGS sequence"/>
</dbReference>
<dbReference type="EMBL" id="JACIEH010000001">
    <property type="protein sequence ID" value="MBB4097833.1"/>
    <property type="molecule type" value="Genomic_DNA"/>
</dbReference>
<feature type="transmembrane region" description="Helical" evidence="2">
    <location>
        <begin position="19"/>
        <end position="40"/>
    </location>
</feature>
<feature type="transmembrane region" description="Helical" evidence="2">
    <location>
        <begin position="428"/>
        <end position="445"/>
    </location>
</feature>
<proteinExistence type="predicted"/>
<name>A0A7W6JQR8_9SPHN</name>
<evidence type="ECO:0008006" key="5">
    <source>
        <dbReference type="Google" id="ProtNLM"/>
    </source>
</evidence>
<feature type="transmembrane region" description="Helical" evidence="2">
    <location>
        <begin position="371"/>
        <end position="391"/>
    </location>
</feature>
<feature type="transmembrane region" description="Helical" evidence="2">
    <location>
        <begin position="254"/>
        <end position="274"/>
    </location>
</feature>
<feature type="transmembrane region" description="Helical" evidence="2">
    <location>
        <begin position="227"/>
        <end position="248"/>
    </location>
</feature>
<gene>
    <name evidence="3" type="ORF">GGR46_001366</name>
</gene>
<dbReference type="Gene3D" id="3.40.50.150">
    <property type="entry name" value="Vaccinia Virus protein VP39"/>
    <property type="match status" value="1"/>
</dbReference>
<dbReference type="NCBIfam" id="NF037959">
    <property type="entry name" value="MFS_SpdSyn"/>
    <property type="match status" value="1"/>
</dbReference>
<feature type="transmembrane region" description="Helical" evidence="2">
    <location>
        <begin position="450"/>
        <end position="468"/>
    </location>
</feature>
<evidence type="ECO:0000313" key="4">
    <source>
        <dbReference type="Proteomes" id="UP000557392"/>
    </source>
</evidence>
<organism evidence="3 4">
    <name type="scientific">Sphingomonas kyeonggiensis</name>
    <dbReference type="NCBI Taxonomy" id="1268553"/>
    <lineage>
        <taxon>Bacteria</taxon>
        <taxon>Pseudomonadati</taxon>
        <taxon>Pseudomonadota</taxon>
        <taxon>Alphaproteobacteria</taxon>
        <taxon>Sphingomonadales</taxon>
        <taxon>Sphingomonadaceae</taxon>
        <taxon>Sphingomonas</taxon>
    </lineage>
</organism>
<feature type="transmembrane region" description="Helical" evidence="2">
    <location>
        <begin position="84"/>
        <end position="104"/>
    </location>
</feature>
<dbReference type="PANTHER" id="PTHR43317:SF1">
    <property type="entry name" value="THERMOSPERMINE SYNTHASE ACAULIS5"/>
    <property type="match status" value="1"/>
</dbReference>
<dbReference type="RefSeq" id="WP_183995801.1">
    <property type="nucleotide sequence ID" value="NZ_JACIEH010000001.1"/>
</dbReference>
<feature type="transmembrane region" description="Helical" evidence="2">
    <location>
        <begin position="307"/>
        <end position="330"/>
    </location>
</feature>
<protein>
    <recommendedName>
        <fullName evidence="5">Spermidine synthase</fullName>
    </recommendedName>
</protein>
<feature type="transmembrane region" description="Helical" evidence="2">
    <location>
        <begin position="403"/>
        <end position="422"/>
    </location>
</feature>
<keyword evidence="1" id="KW-0620">Polyamine biosynthesis</keyword>
<feature type="transmembrane region" description="Helical" evidence="2">
    <location>
        <begin position="185"/>
        <end position="206"/>
    </location>
</feature>
<keyword evidence="2" id="KW-1133">Transmembrane helix</keyword>
<feature type="transmembrane region" description="Helical" evidence="2">
    <location>
        <begin position="52"/>
        <end position="72"/>
    </location>
</feature>
<feature type="transmembrane region" description="Helical" evidence="2">
    <location>
        <begin position="116"/>
        <end position="132"/>
    </location>
</feature>
<dbReference type="InterPro" id="IPR029063">
    <property type="entry name" value="SAM-dependent_MTases_sf"/>
</dbReference>
<feature type="transmembrane region" description="Helical" evidence="2">
    <location>
        <begin position="342"/>
        <end position="365"/>
    </location>
</feature>
<evidence type="ECO:0000313" key="3">
    <source>
        <dbReference type="EMBL" id="MBB4097833.1"/>
    </source>
</evidence>
<evidence type="ECO:0000256" key="1">
    <source>
        <dbReference type="ARBA" id="ARBA00023115"/>
    </source>
</evidence>
<accession>A0A7W6JQR8</accession>
<reference evidence="3 4" key="1">
    <citation type="submission" date="2020-08" db="EMBL/GenBank/DDBJ databases">
        <title>Genomic Encyclopedia of Type Strains, Phase IV (KMG-IV): sequencing the most valuable type-strain genomes for metagenomic binning, comparative biology and taxonomic classification.</title>
        <authorList>
            <person name="Goeker M."/>
        </authorList>
    </citation>
    <scope>NUCLEOTIDE SEQUENCE [LARGE SCALE GENOMIC DNA]</scope>
    <source>
        <strain evidence="3 4">DSM 101806</strain>
    </source>
</reference>
<keyword evidence="4" id="KW-1185">Reference proteome</keyword>
<feature type="transmembrane region" description="Helical" evidence="2">
    <location>
        <begin position="153"/>
        <end position="173"/>
    </location>
</feature>
<keyword evidence="2" id="KW-0472">Membrane</keyword>
<keyword evidence="2" id="KW-0812">Transmembrane</keyword>
<dbReference type="AlphaFoldDB" id="A0A7W6JQR8"/>
<dbReference type="PANTHER" id="PTHR43317">
    <property type="entry name" value="THERMOSPERMINE SYNTHASE ACAULIS5"/>
    <property type="match status" value="1"/>
</dbReference>
<feature type="transmembrane region" description="Helical" evidence="2">
    <location>
        <begin position="283"/>
        <end position="301"/>
    </location>
</feature>
<sequence length="760" mass="81968">MEGAIDGVTTRDGVRATRWLFVAAILAGSFLLFLVQPMVARMALPQLGGAPAVWNSAMLVYQALLLGGYAYAHWIGRVPPRMQATIHIAVLVIAALWLPIGVIAMELPGGAEPALWVPWLLVASIGPLFFAISAQAPLLQRWYSIASHGRDPYALYAASNIGSFGGLIAYPLLVEPNLALKGQSWLWTAGYVLVLLLVAGCASRLPPREEGEPHVAHHTPAPPWRRVLHWIVLALVPSGLMLATTTFLTTDIVAVPMLWVLPLGLYLLSFSVAFRDNAVLPEILTKFAPVIILMFGATLMAGHQQLAYVNAIIGLLLLFTVSVTLHARMYALRPAPDRLTGFYLAMSVGGALGGVFAGLIAPTLFDWTYEYPLLVLAAGVLSPQIFLLPMIGDFWRHGTRGKTVLIGALVALLVWIGIANPGQLLGEMHEQVAFVLVAMLGLIAIGRRPAYLAALAGGLILFGGYRSIQLSLTDARTRSYFGVYTVTEYQNENQLAHGTTLHGIQLKGVRSTQPTTYYVPGSGVGQAMQALPELYGPAARVGVVGLGTGTLACYAKPGQSWRFFEIDPAIVHLARDSGKFTFLSQCAPQTRISIGDARVRLTESQTASLDLLALDAFSSDTVPMHLLTREAFATYGRVLAPNGLLLVHISNRFMALAPVVSAAARDGGWKAVRLSYEPEPHFVATPKFGGGTKVDQVEPEAESASEWIALSHDPKMLDRLVARGGGWRKLGSWPAFQPWTDDYASVVPVLRVLHPELAGD</sequence>
<evidence type="ECO:0000256" key="2">
    <source>
        <dbReference type="SAM" id="Phobius"/>
    </source>
</evidence>
<comment type="caution">
    <text evidence="3">The sequence shown here is derived from an EMBL/GenBank/DDBJ whole genome shotgun (WGS) entry which is preliminary data.</text>
</comment>
<dbReference type="SUPFAM" id="SSF53335">
    <property type="entry name" value="S-adenosyl-L-methionine-dependent methyltransferases"/>
    <property type="match status" value="1"/>
</dbReference>